<evidence type="ECO:0000313" key="1">
    <source>
        <dbReference type="EMBL" id="ASA26599.1"/>
    </source>
</evidence>
<dbReference type="KEGG" id="pdh:B9T62_34595"/>
<accession>A0A2Z2KTM5</accession>
<evidence type="ECO:0000313" key="2">
    <source>
        <dbReference type="Proteomes" id="UP000249890"/>
    </source>
</evidence>
<keyword evidence="2" id="KW-1185">Reference proteome</keyword>
<dbReference type="Pfam" id="PF04860">
    <property type="entry name" value="Phage_portal"/>
    <property type="match status" value="1"/>
</dbReference>
<dbReference type="OrthoDB" id="2491at2"/>
<gene>
    <name evidence="1" type="ORF">B9T62_34595</name>
</gene>
<dbReference type="Proteomes" id="UP000249890">
    <property type="component" value="Chromosome"/>
</dbReference>
<name>A0A2Z2KTM5_9BACL</name>
<organism evidence="1 2">
    <name type="scientific">Paenibacillus donghaensis</name>
    <dbReference type="NCBI Taxonomy" id="414771"/>
    <lineage>
        <taxon>Bacteria</taxon>
        <taxon>Bacillati</taxon>
        <taxon>Bacillota</taxon>
        <taxon>Bacilli</taxon>
        <taxon>Bacillales</taxon>
        <taxon>Paenibacillaceae</taxon>
        <taxon>Paenibacillus</taxon>
    </lineage>
</organism>
<dbReference type="EMBL" id="CP021780">
    <property type="protein sequence ID" value="ASA26599.1"/>
    <property type="molecule type" value="Genomic_DNA"/>
</dbReference>
<dbReference type="AlphaFoldDB" id="A0A2Z2KTM5"/>
<dbReference type="InterPro" id="IPR006944">
    <property type="entry name" value="Phage/GTA_portal"/>
</dbReference>
<sequence length="398" mass="45216">MLGGYMPVFSQFGNSIYASDIVQNCIDIIATEISKLQPRHIRTDGNGMQTTPRGNLNRLFKFGPNELMTTRDFLEKIIWLLYMNFNVFIYPVYTVQLREDGSEIRSYTALYPLNPYQVDYLQDPTGRLYVKMYFASGDQFTVPYSDLIHIRKRYSVNEIMGGGSNGQPDNEALLKMLRINDTVLQGIEKGIKTSMSIRGVLKIATMMDDESQRKERERFEKLMSSGDSGILPVDLKGEFTPISIDPKMVDKDTLDFLKTGVQEWFGVSLPMLARDYNDEQYQAFYESTLEPILIGLSQAFTKTIFTPRELDMGNEIVFFQRDMMYLSTAAKLNLIKTAGEQGLLSDNQKLALLGYPPLPDGNRITQSLNYVDRSIINIYQLNGANPKSGKAVKDDAEE</sequence>
<proteinExistence type="predicted"/>
<reference evidence="1 2" key="1">
    <citation type="submission" date="2017-06" db="EMBL/GenBank/DDBJ databases">
        <title>Complete genome sequence of Paenibacillus donghaensis KCTC 13049T isolated from East Sea sediment, South Korea.</title>
        <authorList>
            <person name="Jung B.K."/>
            <person name="Hong S.-J."/>
            <person name="Shin J.-H."/>
        </authorList>
    </citation>
    <scope>NUCLEOTIDE SEQUENCE [LARGE SCALE GENOMIC DNA]</scope>
    <source>
        <strain evidence="1 2">KCTC 13049</strain>
    </source>
</reference>
<protein>
    <submittedName>
        <fullName evidence="1">Portal protein</fullName>
    </submittedName>
</protein>